<comment type="similarity">
    <text evidence="1">Belongs to the NADH dehydrogenase family.</text>
</comment>
<feature type="transmembrane region" description="Helical" evidence="9">
    <location>
        <begin position="365"/>
        <end position="383"/>
    </location>
</feature>
<dbReference type="OrthoDB" id="9781621at2"/>
<evidence type="ECO:0000256" key="8">
    <source>
        <dbReference type="ARBA" id="ARBA00047599"/>
    </source>
</evidence>
<dbReference type="SUPFAM" id="SSF51905">
    <property type="entry name" value="FAD/NAD(P)-binding domain"/>
    <property type="match status" value="1"/>
</dbReference>
<evidence type="ECO:0000256" key="5">
    <source>
        <dbReference type="ARBA" id="ARBA00022946"/>
    </source>
</evidence>
<keyword evidence="13" id="KW-1185">Reference proteome</keyword>
<evidence type="ECO:0000256" key="7">
    <source>
        <dbReference type="ARBA" id="ARBA00023027"/>
    </source>
</evidence>
<dbReference type="Proteomes" id="UP000320735">
    <property type="component" value="Unassembled WGS sequence"/>
</dbReference>
<dbReference type="Pfam" id="PF22366">
    <property type="entry name" value="NDH2_C"/>
    <property type="match status" value="1"/>
</dbReference>
<keyword evidence="9" id="KW-0472">Membrane</keyword>
<keyword evidence="3" id="KW-0285">Flavoprotein</keyword>
<dbReference type="Pfam" id="PF07992">
    <property type="entry name" value="Pyr_redox_2"/>
    <property type="match status" value="1"/>
</dbReference>
<protein>
    <recommendedName>
        <fullName evidence="2">NADH:ubiquinone reductase (non-electrogenic)</fullName>
        <ecNumber evidence="2">1.6.5.9</ecNumber>
    </recommendedName>
</protein>
<dbReference type="PRINTS" id="PR00411">
    <property type="entry name" value="PNDRDTASEI"/>
</dbReference>
<evidence type="ECO:0000256" key="3">
    <source>
        <dbReference type="ARBA" id="ARBA00022630"/>
    </source>
</evidence>
<proteinExistence type="inferred from homology"/>
<evidence type="ECO:0000256" key="4">
    <source>
        <dbReference type="ARBA" id="ARBA00022827"/>
    </source>
</evidence>
<dbReference type="EC" id="1.6.5.9" evidence="2"/>
<keyword evidence="9" id="KW-0812">Transmembrane</keyword>
<dbReference type="AlphaFoldDB" id="A0A5C6AV23"/>
<feature type="domain" description="External alternative NADH-ubiquinone oxidoreductase-like C-terminal" evidence="11">
    <location>
        <begin position="345"/>
        <end position="403"/>
    </location>
</feature>
<accession>A0A5C6AV23</accession>
<evidence type="ECO:0000256" key="2">
    <source>
        <dbReference type="ARBA" id="ARBA00012637"/>
    </source>
</evidence>
<keyword evidence="6 12" id="KW-0560">Oxidoreductase</keyword>
<dbReference type="PRINTS" id="PR00368">
    <property type="entry name" value="FADPNR"/>
</dbReference>
<dbReference type="PANTHER" id="PTHR43706:SF47">
    <property type="entry name" value="EXTERNAL NADH-UBIQUINONE OXIDOREDUCTASE 1, MITOCHONDRIAL-RELATED"/>
    <property type="match status" value="1"/>
</dbReference>
<dbReference type="Gene3D" id="3.50.50.100">
    <property type="match status" value="1"/>
</dbReference>
<gene>
    <name evidence="12" type="ORF">CA54_61430</name>
</gene>
<dbReference type="InterPro" id="IPR023753">
    <property type="entry name" value="FAD/NAD-binding_dom"/>
</dbReference>
<dbReference type="PANTHER" id="PTHR43706">
    <property type="entry name" value="NADH DEHYDROGENASE"/>
    <property type="match status" value="1"/>
</dbReference>
<dbReference type="InterPro" id="IPR054585">
    <property type="entry name" value="NDH2-like_C"/>
</dbReference>
<dbReference type="GO" id="GO:0050136">
    <property type="term" value="F:NADH dehydrogenase (quinone) (non-electrogenic) activity"/>
    <property type="evidence" value="ECO:0007669"/>
    <property type="project" value="UniProtKB-EC"/>
</dbReference>
<dbReference type="EMBL" id="SJPP01000006">
    <property type="protein sequence ID" value="TWU03059.1"/>
    <property type="molecule type" value="Genomic_DNA"/>
</dbReference>
<dbReference type="InterPro" id="IPR036188">
    <property type="entry name" value="FAD/NAD-bd_sf"/>
</dbReference>
<feature type="domain" description="FAD/NAD(P)-binding" evidence="10">
    <location>
        <begin position="4"/>
        <end position="321"/>
    </location>
</feature>
<keyword evidence="5" id="KW-0809">Transit peptide</keyword>
<organism evidence="12 13">
    <name type="scientific">Symmachiella macrocystis</name>
    <dbReference type="NCBI Taxonomy" id="2527985"/>
    <lineage>
        <taxon>Bacteria</taxon>
        <taxon>Pseudomonadati</taxon>
        <taxon>Planctomycetota</taxon>
        <taxon>Planctomycetia</taxon>
        <taxon>Planctomycetales</taxon>
        <taxon>Planctomycetaceae</taxon>
        <taxon>Symmachiella</taxon>
    </lineage>
</organism>
<comment type="catalytic activity">
    <reaction evidence="8">
        <text>a quinone + NADH + H(+) = a quinol + NAD(+)</text>
        <dbReference type="Rhea" id="RHEA:46160"/>
        <dbReference type="ChEBI" id="CHEBI:15378"/>
        <dbReference type="ChEBI" id="CHEBI:24646"/>
        <dbReference type="ChEBI" id="CHEBI:57540"/>
        <dbReference type="ChEBI" id="CHEBI:57945"/>
        <dbReference type="ChEBI" id="CHEBI:132124"/>
        <dbReference type="EC" id="1.6.5.9"/>
    </reaction>
</comment>
<dbReference type="InterPro" id="IPR045024">
    <property type="entry name" value="NDH-2"/>
</dbReference>
<keyword evidence="9" id="KW-1133">Transmembrane helix</keyword>
<evidence type="ECO:0000259" key="10">
    <source>
        <dbReference type="Pfam" id="PF07992"/>
    </source>
</evidence>
<evidence type="ECO:0000256" key="1">
    <source>
        <dbReference type="ARBA" id="ARBA00005272"/>
    </source>
</evidence>
<evidence type="ECO:0000313" key="12">
    <source>
        <dbReference type="EMBL" id="TWU03059.1"/>
    </source>
</evidence>
<keyword evidence="4" id="KW-0274">FAD</keyword>
<name>A0A5C6AV23_9PLAN</name>
<keyword evidence="7" id="KW-0520">NAD</keyword>
<sequence length="434" mass="48107">MATHVLIIGGGIAGLNAAKSLGDAAGITVTIVDRQNHHLFQPLLYQVAMAGLSPADIAAPIRSILSGFSNIHVLQGEARSIKLDCACVEFDFGVLHYDYLVIACGATHSYFGHAEWEEFAPGLKTVAQATEIRRRVLAAFEQAERIEEPDEQKKYLTFVIVGGGPTGVELAGAIGEMSRYTLARDFRRINPRLTRVILVEAGPRILPMFSEEQAGRAARDLEKLGVQIWTSSIVTNVDANGVEMGDERIQTATALWAAGTEASEIGRSNGMPVDGRGRVIVEPDLSIADHSNVFVAGDQACFTHQTDRPLQGTAPVALQQGRFIGKTIVQELSGKPRTQFQFFDKGQMATIGRSRAIVEIGRFKFAGWFAWVTWLIVHIYYLTGFKNRFFVVLQWAWSYMTFRRGARLIVEKEWRMNQLESEEMLVDTTDDMPR</sequence>
<dbReference type="RefSeq" id="WP_146374513.1">
    <property type="nucleotide sequence ID" value="NZ_SJPP01000006.1"/>
</dbReference>
<comment type="caution">
    <text evidence="12">The sequence shown here is derived from an EMBL/GenBank/DDBJ whole genome shotgun (WGS) entry which is preliminary data.</text>
</comment>
<evidence type="ECO:0000313" key="13">
    <source>
        <dbReference type="Proteomes" id="UP000320735"/>
    </source>
</evidence>
<evidence type="ECO:0000256" key="9">
    <source>
        <dbReference type="SAM" id="Phobius"/>
    </source>
</evidence>
<evidence type="ECO:0000259" key="11">
    <source>
        <dbReference type="Pfam" id="PF22366"/>
    </source>
</evidence>
<evidence type="ECO:0000256" key="6">
    <source>
        <dbReference type="ARBA" id="ARBA00023002"/>
    </source>
</evidence>
<reference evidence="12 13" key="1">
    <citation type="submission" date="2019-02" db="EMBL/GenBank/DDBJ databases">
        <title>Deep-cultivation of Planctomycetes and their phenomic and genomic characterization uncovers novel biology.</title>
        <authorList>
            <person name="Wiegand S."/>
            <person name="Jogler M."/>
            <person name="Boedeker C."/>
            <person name="Pinto D."/>
            <person name="Vollmers J."/>
            <person name="Rivas-Marin E."/>
            <person name="Kohn T."/>
            <person name="Peeters S.H."/>
            <person name="Heuer A."/>
            <person name="Rast P."/>
            <person name="Oberbeckmann S."/>
            <person name="Bunk B."/>
            <person name="Jeske O."/>
            <person name="Meyerdierks A."/>
            <person name="Storesund J.E."/>
            <person name="Kallscheuer N."/>
            <person name="Luecker S."/>
            <person name="Lage O.M."/>
            <person name="Pohl T."/>
            <person name="Merkel B.J."/>
            <person name="Hornburger P."/>
            <person name="Mueller R.-W."/>
            <person name="Bruemmer F."/>
            <person name="Labrenz M."/>
            <person name="Spormann A.M."/>
            <person name="Op Den Camp H."/>
            <person name="Overmann J."/>
            <person name="Amann R."/>
            <person name="Jetten M.S.M."/>
            <person name="Mascher T."/>
            <person name="Medema M.H."/>
            <person name="Devos D.P."/>
            <person name="Kaster A.-K."/>
            <person name="Ovreas L."/>
            <person name="Rohde M."/>
            <person name="Galperin M.Y."/>
            <person name="Jogler C."/>
        </authorList>
    </citation>
    <scope>NUCLEOTIDE SEQUENCE [LARGE SCALE GENOMIC DNA]</scope>
    <source>
        <strain evidence="12 13">CA54</strain>
    </source>
</reference>